<reference evidence="1 2" key="1">
    <citation type="journal article" date="2019" name="Int. J. Syst. Evol. Microbiol.">
        <title>The Global Catalogue of Microorganisms (GCM) 10K type strain sequencing project: providing services to taxonomists for standard genome sequencing and annotation.</title>
        <authorList>
            <consortium name="The Broad Institute Genomics Platform"/>
            <consortium name="The Broad Institute Genome Sequencing Center for Infectious Disease"/>
            <person name="Wu L."/>
            <person name="Ma J."/>
        </authorList>
    </citation>
    <scope>NUCLEOTIDE SEQUENCE [LARGE SCALE GENOMIC DNA]</scope>
    <source>
        <strain evidence="1 2">DT55</strain>
    </source>
</reference>
<keyword evidence="2" id="KW-1185">Reference proteome</keyword>
<comment type="caution">
    <text evidence="1">The sequence shown here is derived from an EMBL/GenBank/DDBJ whole genome shotgun (WGS) entry which is preliminary data.</text>
</comment>
<dbReference type="InterPro" id="IPR055965">
    <property type="entry name" value="DUF7543"/>
</dbReference>
<dbReference type="GeneID" id="79269488"/>
<proteinExistence type="predicted"/>
<evidence type="ECO:0000313" key="2">
    <source>
        <dbReference type="Proteomes" id="UP001596388"/>
    </source>
</evidence>
<sequence>MPWSPVDTAERYDEWTRADGFATLRVRERRDGSYVVRLDRMEQAPDGRAYRRERVADREAADALVAEWKREFDLSDAE</sequence>
<dbReference type="RefSeq" id="WP_276238914.1">
    <property type="nucleotide sequence ID" value="NZ_CP119989.1"/>
</dbReference>
<protein>
    <submittedName>
        <fullName evidence="1">Uncharacterized protein</fullName>
    </submittedName>
</protein>
<dbReference type="AlphaFoldDB" id="A0ABD5WWC7"/>
<dbReference type="EMBL" id="JBHTAG010000002">
    <property type="protein sequence ID" value="MFC7096622.1"/>
    <property type="molecule type" value="Genomic_DNA"/>
</dbReference>
<dbReference type="Pfam" id="PF24399">
    <property type="entry name" value="DUF7543"/>
    <property type="match status" value="1"/>
</dbReference>
<evidence type="ECO:0000313" key="1">
    <source>
        <dbReference type="EMBL" id="MFC7096622.1"/>
    </source>
</evidence>
<gene>
    <name evidence="1" type="ORF">ACFQKD_04825</name>
</gene>
<name>A0ABD5WWC7_9EURY</name>
<dbReference type="Proteomes" id="UP001596388">
    <property type="component" value="Unassembled WGS sequence"/>
</dbReference>
<accession>A0ABD5WWC7</accession>
<organism evidence="1 2">
    <name type="scientific">Halobaculum marinum</name>
    <dbReference type="NCBI Taxonomy" id="3031996"/>
    <lineage>
        <taxon>Archaea</taxon>
        <taxon>Methanobacteriati</taxon>
        <taxon>Methanobacteriota</taxon>
        <taxon>Stenosarchaea group</taxon>
        <taxon>Halobacteria</taxon>
        <taxon>Halobacteriales</taxon>
        <taxon>Haloferacaceae</taxon>
        <taxon>Halobaculum</taxon>
    </lineage>
</organism>